<dbReference type="EMBL" id="SRPF01000003">
    <property type="protein sequence ID" value="TGN39164.1"/>
    <property type="molecule type" value="Genomic_DNA"/>
</dbReference>
<feature type="region of interest" description="Disordered" evidence="1">
    <location>
        <begin position="1"/>
        <end position="41"/>
    </location>
</feature>
<feature type="compositionally biased region" description="Acidic residues" evidence="1">
    <location>
        <begin position="165"/>
        <end position="179"/>
    </location>
</feature>
<feature type="compositionally biased region" description="Basic and acidic residues" evidence="1">
    <location>
        <begin position="141"/>
        <end position="150"/>
    </location>
</feature>
<evidence type="ECO:0000256" key="1">
    <source>
        <dbReference type="SAM" id="MobiDB-lite"/>
    </source>
</evidence>
<dbReference type="Proteomes" id="UP000298325">
    <property type="component" value="Unassembled WGS sequence"/>
</dbReference>
<feature type="region of interest" description="Disordered" evidence="1">
    <location>
        <begin position="141"/>
        <end position="224"/>
    </location>
</feature>
<comment type="caution">
    <text evidence="2">The sequence shown here is derived from an EMBL/GenBank/DDBJ whole genome shotgun (WGS) entry which is preliminary data.</text>
</comment>
<keyword evidence="3" id="KW-1185">Reference proteome</keyword>
<feature type="compositionally biased region" description="Polar residues" evidence="1">
    <location>
        <begin position="15"/>
        <end position="26"/>
    </location>
</feature>
<proteinExistence type="predicted"/>
<dbReference type="Pfam" id="PF11748">
    <property type="entry name" value="DUF3306"/>
    <property type="match status" value="1"/>
</dbReference>
<protein>
    <submittedName>
        <fullName evidence="2">DUF3306 domain-containing protein</fullName>
    </submittedName>
</protein>
<name>A0A4Z1CG03_9GAMM</name>
<reference evidence="2 3" key="1">
    <citation type="submission" date="2019-04" db="EMBL/GenBank/DDBJ databases">
        <authorList>
            <person name="Park S."/>
            <person name="Yoon J.-H."/>
        </authorList>
    </citation>
    <scope>NUCLEOTIDE SEQUENCE [LARGE SCALE GENOMIC DNA]</scope>
    <source>
        <strain evidence="2 3">HJM-18</strain>
    </source>
</reference>
<gene>
    <name evidence="2" type="ORF">E5Q11_10940</name>
</gene>
<dbReference type="OrthoDB" id="5609487at2"/>
<evidence type="ECO:0000313" key="3">
    <source>
        <dbReference type="Proteomes" id="UP000298325"/>
    </source>
</evidence>
<evidence type="ECO:0000313" key="2">
    <source>
        <dbReference type="EMBL" id="TGN39164.1"/>
    </source>
</evidence>
<organism evidence="2 3">
    <name type="scientific">Marinobacter confluentis</name>
    <dbReference type="NCBI Taxonomy" id="1697557"/>
    <lineage>
        <taxon>Bacteria</taxon>
        <taxon>Pseudomonadati</taxon>
        <taxon>Pseudomonadota</taxon>
        <taxon>Gammaproteobacteria</taxon>
        <taxon>Pseudomonadales</taxon>
        <taxon>Marinobacteraceae</taxon>
        <taxon>Marinobacter</taxon>
    </lineage>
</organism>
<accession>A0A4Z1CG03</accession>
<dbReference type="RefSeq" id="WP_135803473.1">
    <property type="nucleotide sequence ID" value="NZ_SRPF01000003.1"/>
</dbReference>
<sequence length="224" mass="25544">MTESRLQRWARMKAETQQEVQTQPQAPAQEVDTAPETDPVEQELAINEQLAEREILAKYNLPDPDALEQGTDIKGFLRQEIPEFLRRKALRALWRSNPIFGVLDRLNEYDEDYSKAFIPEGGVKTAYKVGKGGFLDLEKRERERQERALEAETSQDTVRLSEPEQPQDPEESVTDEEQQAPEAVEVTAESEQSEAPPHNKGGGVEAEPENPAPRFRPRMQFESQ</sequence>
<dbReference type="InterPro" id="IPR021735">
    <property type="entry name" value="DUF3306"/>
</dbReference>
<dbReference type="AlphaFoldDB" id="A0A4Z1CG03"/>